<dbReference type="InterPro" id="IPR036857">
    <property type="entry name" value="Thyroglobulin_1_sf"/>
</dbReference>
<dbReference type="Pfam" id="PF00086">
    <property type="entry name" value="Thyroglobulin_1"/>
    <property type="match status" value="1"/>
</dbReference>
<dbReference type="Proteomes" id="UP000694865">
    <property type="component" value="Unplaced"/>
</dbReference>
<feature type="domain" description="Thyroglobulin type-1" evidence="2">
    <location>
        <begin position="93"/>
        <end position="135"/>
    </location>
</feature>
<dbReference type="GeneID" id="102803991"/>
<evidence type="ECO:0000313" key="3">
    <source>
        <dbReference type="Proteomes" id="UP000694865"/>
    </source>
</evidence>
<sequence>MKTDYVSYAITYSCHMQRPDGTCRSDKTMLWVLSRTPTLSDDVRSQLDDDIRDLCVDPDIVIDSEDPCQPETTDMLVVEEEEEEEDVDDVPKCTQHARTVTRRMNRAKSMGTQIADLTLPRCDENGNYRRKQCNPFL</sequence>
<dbReference type="SUPFAM" id="SSF50814">
    <property type="entry name" value="Lipocalins"/>
    <property type="match status" value="1"/>
</dbReference>
<keyword evidence="3" id="KW-1185">Reference proteome</keyword>
<protein>
    <submittedName>
        <fullName evidence="4">Uncharacterized protein LOC102803991</fullName>
    </submittedName>
</protein>
<dbReference type="Gene3D" id="2.40.128.20">
    <property type="match status" value="1"/>
</dbReference>
<evidence type="ECO:0000256" key="1">
    <source>
        <dbReference type="ARBA" id="ARBA00023157"/>
    </source>
</evidence>
<accession>A0ABM0LYN2</accession>
<dbReference type="Gene3D" id="4.10.800.10">
    <property type="entry name" value="Thyroglobulin type-1"/>
    <property type="match status" value="1"/>
</dbReference>
<dbReference type="SUPFAM" id="SSF57610">
    <property type="entry name" value="Thyroglobulin type-1 domain"/>
    <property type="match status" value="1"/>
</dbReference>
<organism evidence="3 4">
    <name type="scientific">Saccoglossus kowalevskii</name>
    <name type="common">Acorn worm</name>
    <dbReference type="NCBI Taxonomy" id="10224"/>
    <lineage>
        <taxon>Eukaryota</taxon>
        <taxon>Metazoa</taxon>
        <taxon>Hemichordata</taxon>
        <taxon>Enteropneusta</taxon>
        <taxon>Harrimaniidae</taxon>
        <taxon>Saccoglossus</taxon>
    </lineage>
</organism>
<keyword evidence="1" id="KW-1015">Disulfide bond</keyword>
<dbReference type="InterPro" id="IPR012674">
    <property type="entry name" value="Calycin"/>
</dbReference>
<dbReference type="RefSeq" id="XP_006812873.1">
    <property type="nucleotide sequence ID" value="XM_006812810.1"/>
</dbReference>
<proteinExistence type="predicted"/>
<name>A0ABM0LYN2_SACKO</name>
<reference evidence="4" key="1">
    <citation type="submission" date="2025-08" db="UniProtKB">
        <authorList>
            <consortium name="RefSeq"/>
        </authorList>
    </citation>
    <scope>IDENTIFICATION</scope>
    <source>
        <tissue evidence="4">Testes</tissue>
    </source>
</reference>
<evidence type="ECO:0000313" key="4">
    <source>
        <dbReference type="RefSeq" id="XP_006812873.1"/>
    </source>
</evidence>
<evidence type="ECO:0000259" key="2">
    <source>
        <dbReference type="Pfam" id="PF00086"/>
    </source>
</evidence>
<dbReference type="InterPro" id="IPR000716">
    <property type="entry name" value="Thyroglobulin_1"/>
</dbReference>
<gene>
    <name evidence="4" type="primary">LOC102803991</name>
</gene>